<dbReference type="AlphaFoldDB" id="A0A835R2M7"/>
<reference evidence="1 2" key="1">
    <citation type="journal article" date="2020" name="Nat. Food">
        <title>A phased Vanilla planifolia genome enables genetic improvement of flavour and production.</title>
        <authorList>
            <person name="Hasing T."/>
            <person name="Tang H."/>
            <person name="Brym M."/>
            <person name="Khazi F."/>
            <person name="Huang T."/>
            <person name="Chambers A.H."/>
        </authorList>
    </citation>
    <scope>NUCLEOTIDE SEQUENCE [LARGE SCALE GENOMIC DNA]</scope>
    <source>
        <tissue evidence="1">Leaf</tissue>
    </source>
</reference>
<accession>A0A835R2M7</accession>
<dbReference type="EMBL" id="JADCNM010000006">
    <property type="protein sequence ID" value="KAG0478833.1"/>
    <property type="molecule type" value="Genomic_DNA"/>
</dbReference>
<proteinExistence type="predicted"/>
<sequence length="118" mass="13070">MGHQMSSIASLDSYANNNGLCGIQIRVERESTGLIEASLGLGDDGEQEKTWLSWEAIMVRDRADDGVSTQAHYPEGGELCKVELKCPGDVIVMEVKKLQRIQVCIGHRHGKWTREMVA</sequence>
<evidence type="ECO:0000313" key="1">
    <source>
        <dbReference type="EMBL" id="KAG0478833.1"/>
    </source>
</evidence>
<dbReference type="Proteomes" id="UP000639772">
    <property type="component" value="Chromosome 6"/>
</dbReference>
<gene>
    <name evidence="1" type="ORF">HPP92_013552</name>
</gene>
<evidence type="ECO:0000313" key="2">
    <source>
        <dbReference type="Proteomes" id="UP000639772"/>
    </source>
</evidence>
<protein>
    <submittedName>
        <fullName evidence="1">Uncharacterized protein</fullName>
    </submittedName>
</protein>
<comment type="caution">
    <text evidence="1">The sequence shown here is derived from an EMBL/GenBank/DDBJ whole genome shotgun (WGS) entry which is preliminary data.</text>
</comment>
<name>A0A835R2M7_VANPL</name>
<dbReference type="OrthoDB" id="544346at2759"/>
<organism evidence="1 2">
    <name type="scientific">Vanilla planifolia</name>
    <name type="common">Vanilla</name>
    <dbReference type="NCBI Taxonomy" id="51239"/>
    <lineage>
        <taxon>Eukaryota</taxon>
        <taxon>Viridiplantae</taxon>
        <taxon>Streptophyta</taxon>
        <taxon>Embryophyta</taxon>
        <taxon>Tracheophyta</taxon>
        <taxon>Spermatophyta</taxon>
        <taxon>Magnoliopsida</taxon>
        <taxon>Liliopsida</taxon>
        <taxon>Asparagales</taxon>
        <taxon>Orchidaceae</taxon>
        <taxon>Vanilloideae</taxon>
        <taxon>Vanilleae</taxon>
        <taxon>Vanilla</taxon>
    </lineage>
</organism>